<protein>
    <submittedName>
        <fullName evidence="2">Uncharacterized protein</fullName>
    </submittedName>
</protein>
<comment type="caution">
    <text evidence="2">The sequence shown here is derived from an EMBL/GenBank/DDBJ whole genome shotgun (WGS) entry which is preliminary data.</text>
</comment>
<gene>
    <name evidence="2" type="ORF">AFUS01_LOCUS44711</name>
</gene>
<sequence length="609" mass="68198">MINNGKNQTKQTEQKNVKRASQNQKCEPVARSQQDTCCSDISKNGQNKAPLQKKDIKCEPLTKNGVNTGTSIGKQKQKCTIQVIRECCAVEDPSTSDSLVQDWQPPNYATKEAQTIGKNQIAPKEKRLSKNAQTSAADDSAVCLTRKTTMKCIKENKCKNFKEHDHPLMLRYRAVLVDAKPTLVKLSEARLKDPKPVKQQMKCEAIQVAPIATRSTCANLPGTGSINEEFQKLMDQNLAILWIIGYTQASVEANKRRCLNVLTQNNNLGLISLEKELQEWYGNKRRYVQEPDDVQGKIIFQGKRLALKVIDQKMPLTLNELCQGLKLAILSNYFKNPNLHGFFLDNFPLNVREGEESEEVLIPSVVCLYFESSTWSDNKSVPPKIVNPKYKLRSAGYSENAAEATADHFGYKTIKILNTEELEEIQIHDIDLLVKKHLEGHGLELHKIAKHVHQHRDTNPDGTSRTITEFASKIVVDHRDFAEKNNGRVSKQEQRVSRLSQPYRPRGSKPMTPTKPNNSCVPQNPRNSRFDNESSKRLEQSSAQAQTLPQKHISNQPMKGNSKNVGGGADPSGYLGGNNHLNRKVTQGPEAGPDEGNQEGTVFMEDAIG</sequence>
<feature type="compositionally biased region" description="Polar residues" evidence="1">
    <location>
        <begin position="19"/>
        <end position="37"/>
    </location>
</feature>
<dbReference type="AlphaFoldDB" id="A0A8J2MB63"/>
<feature type="region of interest" description="Disordered" evidence="1">
    <location>
        <begin position="1"/>
        <end position="37"/>
    </location>
</feature>
<keyword evidence="3" id="KW-1185">Reference proteome</keyword>
<proteinExistence type="predicted"/>
<name>A0A8J2MB63_9HEXA</name>
<organism evidence="2 3">
    <name type="scientific">Allacma fusca</name>
    <dbReference type="NCBI Taxonomy" id="39272"/>
    <lineage>
        <taxon>Eukaryota</taxon>
        <taxon>Metazoa</taxon>
        <taxon>Ecdysozoa</taxon>
        <taxon>Arthropoda</taxon>
        <taxon>Hexapoda</taxon>
        <taxon>Collembola</taxon>
        <taxon>Symphypleona</taxon>
        <taxon>Sminthuridae</taxon>
        <taxon>Allacma</taxon>
    </lineage>
</organism>
<feature type="compositionally biased region" description="Gly residues" evidence="1">
    <location>
        <begin position="565"/>
        <end position="576"/>
    </location>
</feature>
<dbReference type="EMBL" id="CAJVCH010570593">
    <property type="protein sequence ID" value="CAG7835325.1"/>
    <property type="molecule type" value="Genomic_DNA"/>
</dbReference>
<accession>A0A8J2MB63</accession>
<evidence type="ECO:0000313" key="3">
    <source>
        <dbReference type="Proteomes" id="UP000708208"/>
    </source>
</evidence>
<evidence type="ECO:0000256" key="1">
    <source>
        <dbReference type="SAM" id="MobiDB-lite"/>
    </source>
</evidence>
<feature type="region of interest" description="Disordered" evidence="1">
    <location>
        <begin position="481"/>
        <end position="609"/>
    </location>
</feature>
<feature type="compositionally biased region" description="Basic and acidic residues" evidence="1">
    <location>
        <begin position="481"/>
        <end position="496"/>
    </location>
</feature>
<reference evidence="2" key="1">
    <citation type="submission" date="2021-06" db="EMBL/GenBank/DDBJ databases">
        <authorList>
            <person name="Hodson N. C."/>
            <person name="Mongue J. A."/>
            <person name="Jaron S. K."/>
        </authorList>
    </citation>
    <scope>NUCLEOTIDE SEQUENCE</scope>
</reference>
<evidence type="ECO:0000313" key="2">
    <source>
        <dbReference type="EMBL" id="CAG7835325.1"/>
    </source>
</evidence>
<feature type="compositionally biased region" description="Polar residues" evidence="1">
    <location>
        <begin position="540"/>
        <end position="564"/>
    </location>
</feature>
<feature type="compositionally biased region" description="Basic and acidic residues" evidence="1">
    <location>
        <begin position="528"/>
        <end position="539"/>
    </location>
</feature>
<dbReference type="Proteomes" id="UP000708208">
    <property type="component" value="Unassembled WGS sequence"/>
</dbReference>
<feature type="compositionally biased region" description="Polar residues" evidence="1">
    <location>
        <begin position="514"/>
        <end position="527"/>
    </location>
</feature>
<feature type="compositionally biased region" description="Polar residues" evidence="1">
    <location>
        <begin position="1"/>
        <end position="11"/>
    </location>
</feature>